<feature type="transmembrane region" description="Helical" evidence="1">
    <location>
        <begin position="95"/>
        <end position="114"/>
    </location>
</feature>
<accession>A0A4Y7IKZ7</accession>
<evidence type="ECO:0000256" key="2">
    <source>
        <dbReference type="SAM" id="SignalP"/>
    </source>
</evidence>
<keyword evidence="1" id="KW-1133">Transmembrane helix</keyword>
<feature type="signal peptide" evidence="2">
    <location>
        <begin position="1"/>
        <end position="26"/>
    </location>
</feature>
<keyword evidence="1" id="KW-0472">Membrane</keyword>
<evidence type="ECO:0000313" key="4">
    <source>
        <dbReference type="Proteomes" id="UP000316621"/>
    </source>
</evidence>
<evidence type="ECO:0008006" key="5">
    <source>
        <dbReference type="Google" id="ProtNLM"/>
    </source>
</evidence>
<dbReference type="OrthoDB" id="10413093at2759"/>
<dbReference type="Gramene" id="RZC48139">
    <property type="protein sequence ID" value="RZC48139"/>
    <property type="gene ID" value="C5167_041082"/>
</dbReference>
<dbReference type="Proteomes" id="UP000316621">
    <property type="component" value="Chromosome 1"/>
</dbReference>
<name>A0A4Y7IKZ7_PAPSO</name>
<organism evidence="3 4">
    <name type="scientific">Papaver somniferum</name>
    <name type="common">Opium poppy</name>
    <dbReference type="NCBI Taxonomy" id="3469"/>
    <lineage>
        <taxon>Eukaryota</taxon>
        <taxon>Viridiplantae</taxon>
        <taxon>Streptophyta</taxon>
        <taxon>Embryophyta</taxon>
        <taxon>Tracheophyta</taxon>
        <taxon>Spermatophyta</taxon>
        <taxon>Magnoliopsida</taxon>
        <taxon>Ranunculales</taxon>
        <taxon>Papaveraceae</taxon>
        <taxon>Papaveroideae</taxon>
        <taxon>Papaver</taxon>
    </lineage>
</organism>
<evidence type="ECO:0000256" key="1">
    <source>
        <dbReference type="SAM" id="Phobius"/>
    </source>
</evidence>
<gene>
    <name evidence="3" type="ORF">C5167_041082</name>
</gene>
<keyword evidence="4" id="KW-1185">Reference proteome</keyword>
<feature type="chain" id="PRO_5021339837" description="Knottin scorpion toxin-like domain-containing protein" evidence="2">
    <location>
        <begin position="27"/>
        <end position="115"/>
    </location>
</feature>
<protein>
    <recommendedName>
        <fullName evidence="5">Knottin scorpion toxin-like domain-containing protein</fullName>
    </recommendedName>
</protein>
<keyword evidence="2" id="KW-0732">Signal</keyword>
<dbReference type="AlphaFoldDB" id="A0A4Y7IKZ7"/>
<reference evidence="3 4" key="1">
    <citation type="journal article" date="2018" name="Science">
        <title>The opium poppy genome and morphinan production.</title>
        <authorList>
            <person name="Guo L."/>
            <person name="Winzer T."/>
            <person name="Yang X."/>
            <person name="Li Y."/>
            <person name="Ning Z."/>
            <person name="He Z."/>
            <person name="Teodor R."/>
            <person name="Lu Y."/>
            <person name="Bowser T.A."/>
            <person name="Graham I.A."/>
            <person name="Ye K."/>
        </authorList>
    </citation>
    <scope>NUCLEOTIDE SEQUENCE [LARGE SCALE GENOMIC DNA]</scope>
    <source>
        <strain evidence="4">cv. HN1</strain>
        <tissue evidence="3">Leaves</tissue>
    </source>
</reference>
<dbReference type="EMBL" id="CM010715">
    <property type="protein sequence ID" value="RZC48139.1"/>
    <property type="molecule type" value="Genomic_DNA"/>
</dbReference>
<proteinExistence type="predicted"/>
<evidence type="ECO:0000313" key="3">
    <source>
        <dbReference type="EMBL" id="RZC48139.1"/>
    </source>
</evidence>
<keyword evidence="1" id="KW-0812">Transmembrane</keyword>
<sequence length="115" mass="12399">MAKSCYLVINFFFVVSVVLQSAYVSAADPPSGYGLCNADQRVETGNFSSCERCHAVCKSSSECISESTNTRAYICNCCVKIKGHPSGTGATTTTTSFALLSCFLIFSFMLNNLFI</sequence>